<evidence type="ECO:0000259" key="10">
    <source>
        <dbReference type="PROSITE" id="PS50109"/>
    </source>
</evidence>
<dbReference type="Proteomes" id="UP001501176">
    <property type="component" value="Unassembled WGS sequence"/>
</dbReference>
<evidence type="ECO:0000256" key="5">
    <source>
        <dbReference type="ARBA" id="ARBA00022741"/>
    </source>
</evidence>
<evidence type="ECO:0000256" key="4">
    <source>
        <dbReference type="ARBA" id="ARBA00022679"/>
    </source>
</evidence>
<evidence type="ECO:0000256" key="7">
    <source>
        <dbReference type="ARBA" id="ARBA00022840"/>
    </source>
</evidence>
<keyword evidence="6" id="KW-0418">Kinase</keyword>
<comment type="catalytic activity">
    <reaction evidence="1">
        <text>ATP + protein L-histidine = ADP + protein N-phospho-L-histidine.</text>
        <dbReference type="EC" id="2.7.13.3"/>
    </reaction>
</comment>
<dbReference type="PROSITE" id="PS50113">
    <property type="entry name" value="PAC"/>
    <property type="match status" value="1"/>
</dbReference>
<dbReference type="EMBL" id="BAAAFN010000012">
    <property type="protein sequence ID" value="GAA0228575.1"/>
    <property type="molecule type" value="Genomic_DNA"/>
</dbReference>
<evidence type="ECO:0000313" key="14">
    <source>
        <dbReference type="Proteomes" id="UP001501176"/>
    </source>
</evidence>
<keyword evidence="7" id="KW-0067">ATP-binding</keyword>
<dbReference type="PROSITE" id="PS50109">
    <property type="entry name" value="HIS_KIN"/>
    <property type="match status" value="1"/>
</dbReference>
<dbReference type="CDD" id="cd00082">
    <property type="entry name" value="HisKA"/>
    <property type="match status" value="1"/>
</dbReference>
<dbReference type="RefSeq" id="WP_325123990.1">
    <property type="nucleotide sequence ID" value="NZ_BAAAFN010000012.1"/>
</dbReference>
<dbReference type="EC" id="2.7.13.3" evidence="2"/>
<reference evidence="13 14" key="1">
    <citation type="journal article" date="2019" name="Int. J. Syst. Evol. Microbiol.">
        <title>The Global Catalogue of Microorganisms (GCM) 10K type strain sequencing project: providing services to taxonomists for standard genome sequencing and annotation.</title>
        <authorList>
            <consortium name="The Broad Institute Genomics Platform"/>
            <consortium name="The Broad Institute Genome Sequencing Center for Infectious Disease"/>
            <person name="Wu L."/>
            <person name="Ma J."/>
        </authorList>
    </citation>
    <scope>NUCLEOTIDE SEQUENCE [LARGE SCALE GENOMIC DNA]</scope>
    <source>
        <strain evidence="13 14">JCM 16240</strain>
    </source>
</reference>
<keyword evidence="4" id="KW-0808">Transferase</keyword>
<keyword evidence="8" id="KW-0902">Two-component regulatory system</keyword>
<dbReference type="InterPro" id="IPR005467">
    <property type="entry name" value="His_kinase_dom"/>
</dbReference>
<dbReference type="Gene3D" id="1.10.287.130">
    <property type="match status" value="1"/>
</dbReference>
<dbReference type="InterPro" id="IPR000700">
    <property type="entry name" value="PAS-assoc_C"/>
</dbReference>
<dbReference type="SUPFAM" id="SSF55874">
    <property type="entry name" value="ATPase domain of HSP90 chaperone/DNA topoisomerase II/histidine kinase"/>
    <property type="match status" value="1"/>
</dbReference>
<evidence type="ECO:0000259" key="12">
    <source>
        <dbReference type="PROSITE" id="PS50113"/>
    </source>
</evidence>
<keyword evidence="9" id="KW-0472">Membrane</keyword>
<organism evidence="13 14">
    <name type="scientific">Castellaniella daejeonensis</name>
    <dbReference type="NCBI Taxonomy" id="659013"/>
    <lineage>
        <taxon>Bacteria</taxon>
        <taxon>Pseudomonadati</taxon>
        <taxon>Pseudomonadota</taxon>
        <taxon>Betaproteobacteria</taxon>
        <taxon>Burkholderiales</taxon>
        <taxon>Alcaligenaceae</taxon>
        <taxon>Castellaniella</taxon>
    </lineage>
</organism>
<keyword evidence="3" id="KW-0597">Phosphoprotein</keyword>
<dbReference type="Pfam" id="PF13426">
    <property type="entry name" value="PAS_9"/>
    <property type="match status" value="1"/>
</dbReference>
<evidence type="ECO:0000259" key="11">
    <source>
        <dbReference type="PROSITE" id="PS50112"/>
    </source>
</evidence>
<keyword evidence="5" id="KW-0547">Nucleotide-binding</keyword>
<protein>
    <recommendedName>
        <fullName evidence="2">histidine kinase</fullName>
        <ecNumber evidence="2">2.7.13.3</ecNumber>
    </recommendedName>
</protein>
<dbReference type="SUPFAM" id="SSF47384">
    <property type="entry name" value="Homodimeric domain of signal transducing histidine kinase"/>
    <property type="match status" value="1"/>
</dbReference>
<dbReference type="SUPFAM" id="SSF55785">
    <property type="entry name" value="PYP-like sensor domain (PAS domain)"/>
    <property type="match status" value="1"/>
</dbReference>
<evidence type="ECO:0000256" key="8">
    <source>
        <dbReference type="ARBA" id="ARBA00023012"/>
    </source>
</evidence>
<evidence type="ECO:0000256" key="9">
    <source>
        <dbReference type="SAM" id="Phobius"/>
    </source>
</evidence>
<dbReference type="InterPro" id="IPR001610">
    <property type="entry name" value="PAC"/>
</dbReference>
<dbReference type="CDD" id="cd00130">
    <property type="entry name" value="PAS"/>
    <property type="match status" value="1"/>
</dbReference>
<keyword evidence="14" id="KW-1185">Reference proteome</keyword>
<proteinExistence type="predicted"/>
<name>A0ABN0TRV1_9BURK</name>
<gene>
    <name evidence="13" type="ORF">GCM10009125_17000</name>
</gene>
<keyword evidence="9" id="KW-1133">Transmembrane helix</keyword>
<dbReference type="SMART" id="SM00388">
    <property type="entry name" value="HisKA"/>
    <property type="match status" value="1"/>
</dbReference>
<dbReference type="InterPro" id="IPR004358">
    <property type="entry name" value="Sig_transdc_His_kin-like_C"/>
</dbReference>
<dbReference type="SMART" id="SM00387">
    <property type="entry name" value="HATPase_c"/>
    <property type="match status" value="1"/>
</dbReference>
<dbReference type="SMART" id="SM00086">
    <property type="entry name" value="PAC"/>
    <property type="match status" value="1"/>
</dbReference>
<dbReference type="InterPro" id="IPR036890">
    <property type="entry name" value="HATPase_C_sf"/>
</dbReference>
<evidence type="ECO:0000256" key="6">
    <source>
        <dbReference type="ARBA" id="ARBA00022777"/>
    </source>
</evidence>
<comment type="caution">
    <text evidence="13">The sequence shown here is derived from an EMBL/GenBank/DDBJ whole genome shotgun (WGS) entry which is preliminary data.</text>
</comment>
<evidence type="ECO:0000256" key="3">
    <source>
        <dbReference type="ARBA" id="ARBA00022553"/>
    </source>
</evidence>
<dbReference type="SMART" id="SM00091">
    <property type="entry name" value="PAS"/>
    <property type="match status" value="1"/>
</dbReference>
<feature type="domain" description="PAC" evidence="12">
    <location>
        <begin position="368"/>
        <end position="420"/>
    </location>
</feature>
<dbReference type="InterPro" id="IPR003594">
    <property type="entry name" value="HATPase_dom"/>
</dbReference>
<feature type="transmembrane region" description="Helical" evidence="9">
    <location>
        <begin position="15"/>
        <end position="35"/>
    </location>
</feature>
<feature type="domain" description="PAS" evidence="11">
    <location>
        <begin position="292"/>
        <end position="364"/>
    </location>
</feature>
<evidence type="ECO:0000313" key="13">
    <source>
        <dbReference type="EMBL" id="GAA0228575.1"/>
    </source>
</evidence>
<dbReference type="PANTHER" id="PTHR43065:SF10">
    <property type="entry name" value="PEROXIDE STRESS-ACTIVATED HISTIDINE KINASE MAK3"/>
    <property type="match status" value="1"/>
</dbReference>
<feature type="domain" description="Histidine kinase" evidence="10">
    <location>
        <begin position="440"/>
        <end position="663"/>
    </location>
</feature>
<sequence>MRFFSTQTPLVHRRTWQWLVPVVCVLLFLTTVIWLPHQAQQMESTERQEQLIADTLWVEQTIRFQLGRNEDDIRSLANQIASGQLVDEKLQNRMHFLLRTHPELTRIAWIDAQGRGMASDQKASFSLQDLPEPLRQKLERIRTTLAPEYSQPDPPSDARHPALMDYFFPIHQGGRYTGCVIVTYSLTGVLEQMVPWWFAQKNEIQLTDRHERLLGQRTAGGTGRGVYTYAHDLHLPYADITLRTDSVKGPPKLLPNLLIVVIVALTLGLFWSLAALWRDINRRMAVERALREQIAFRTAMEDSLVTGLRVYDLNGRITYVNPAFCRMVGMSAEKLVGLTPPMPYWAPEVIEECQARFAQRIAGKINSHGFETIFLRHDQERFPVLIYESALVDESGRQTGWMSSILDISDRKRFEELNRRQQEKLQASARLVTMGELASTLAHELNQPLAAITSYTTGALNMLADQAACQGEHGIARIRGALEKANAQAQRAGHVIRSVHTFTKRREPRREKVDLSELIADVVQLAELQASRHFITIKAEVAPGTQTVLADPMMLGQVLLNLTRNAIEAMRDMEPARRFLHISAEADPQAPDSVRISVADRGCGIPQHARERLFSPFFSTKADGMGMGLKICRTIVESHGSALTYADDPDGGTIFRFSLHAATTAET</sequence>
<evidence type="ECO:0000256" key="2">
    <source>
        <dbReference type="ARBA" id="ARBA00012438"/>
    </source>
</evidence>
<evidence type="ECO:0000256" key="1">
    <source>
        <dbReference type="ARBA" id="ARBA00000085"/>
    </source>
</evidence>
<dbReference type="InterPro" id="IPR035965">
    <property type="entry name" value="PAS-like_dom_sf"/>
</dbReference>
<keyword evidence="9" id="KW-0812">Transmembrane</keyword>
<dbReference type="InterPro" id="IPR003661">
    <property type="entry name" value="HisK_dim/P_dom"/>
</dbReference>
<feature type="transmembrane region" description="Helical" evidence="9">
    <location>
        <begin position="253"/>
        <end position="277"/>
    </location>
</feature>
<dbReference type="PROSITE" id="PS50112">
    <property type="entry name" value="PAS"/>
    <property type="match status" value="1"/>
</dbReference>
<dbReference type="PANTHER" id="PTHR43065">
    <property type="entry name" value="SENSOR HISTIDINE KINASE"/>
    <property type="match status" value="1"/>
</dbReference>
<dbReference type="InterPro" id="IPR000014">
    <property type="entry name" value="PAS"/>
</dbReference>
<accession>A0ABN0TRV1</accession>
<dbReference type="NCBIfam" id="TIGR00229">
    <property type="entry name" value="sensory_box"/>
    <property type="match status" value="1"/>
</dbReference>
<dbReference type="Pfam" id="PF02518">
    <property type="entry name" value="HATPase_c"/>
    <property type="match status" value="1"/>
</dbReference>
<dbReference type="PRINTS" id="PR00344">
    <property type="entry name" value="BCTRLSENSOR"/>
</dbReference>
<dbReference type="InterPro" id="IPR036097">
    <property type="entry name" value="HisK_dim/P_sf"/>
</dbReference>
<dbReference type="Gene3D" id="3.30.450.20">
    <property type="entry name" value="PAS domain"/>
    <property type="match status" value="1"/>
</dbReference>
<dbReference type="Gene3D" id="3.30.565.10">
    <property type="entry name" value="Histidine kinase-like ATPase, C-terminal domain"/>
    <property type="match status" value="1"/>
</dbReference>